<evidence type="ECO:0000256" key="1">
    <source>
        <dbReference type="SAM" id="MobiDB-lite"/>
    </source>
</evidence>
<feature type="compositionally biased region" description="Polar residues" evidence="1">
    <location>
        <begin position="84"/>
        <end position="97"/>
    </location>
</feature>
<evidence type="ECO:0000313" key="3">
    <source>
        <dbReference type="EMBL" id="AAY82694.1"/>
    </source>
</evidence>
<protein>
    <submittedName>
        <fullName evidence="3">Glycerol-3-phosphate acyltransferase</fullName>
    </submittedName>
</protein>
<feature type="domain" description="GPAT/DHAPAT C-terminal" evidence="2">
    <location>
        <begin position="15"/>
        <end position="101"/>
    </location>
</feature>
<evidence type="ECO:0000259" key="2">
    <source>
        <dbReference type="Pfam" id="PF19277"/>
    </source>
</evidence>
<dbReference type="EMBL" id="DQ077554">
    <property type="protein sequence ID" value="AAY82694.1"/>
    <property type="molecule type" value="Genomic_DNA"/>
</dbReference>
<keyword evidence="3" id="KW-0808">Transferase</keyword>
<proteinExistence type="predicted"/>
<name>Q4PK32_9BACT</name>
<keyword evidence="3" id="KW-0012">Acyltransferase</keyword>
<feature type="region of interest" description="Disordered" evidence="1">
    <location>
        <begin position="84"/>
        <end position="103"/>
    </location>
</feature>
<reference evidence="3" key="1">
    <citation type="journal article" date="2005" name="PLoS Biol.">
        <title>New insights into metabolic properties of marine bacteria encoding proteorhodopsins.</title>
        <authorList>
            <person name="Sabehi G."/>
            <person name="Loy A."/>
            <person name="Jung K.H."/>
            <person name="Partha R."/>
            <person name="Spudich J.L."/>
            <person name="Isaacson T."/>
            <person name="Hirschberg J."/>
            <person name="Wagner M."/>
            <person name="Beja O."/>
        </authorList>
    </citation>
    <scope>NUCLEOTIDE SEQUENCE</scope>
</reference>
<dbReference type="AlphaFoldDB" id="Q4PK32"/>
<dbReference type="Pfam" id="PF19277">
    <property type="entry name" value="GPAT_C"/>
    <property type="match status" value="1"/>
</dbReference>
<dbReference type="GO" id="GO:0016746">
    <property type="term" value="F:acyltransferase activity"/>
    <property type="evidence" value="ECO:0007669"/>
    <property type="project" value="UniProtKB-KW"/>
</dbReference>
<sequence>MLKTQIGKTMIRKTDGSSSDDNAWLFNATPKLGEKIMMNINKSTVVTSSSLVAAALLNSNNHSLPKDKLESRIDLYISLMNSSPNSKKTFLPNQSSKKLLEQS</sequence>
<organism evidence="3">
    <name type="scientific">uncultured bacterium MedeBAC49C08</name>
    <dbReference type="NCBI Taxonomy" id="332274"/>
    <lineage>
        <taxon>Bacteria</taxon>
        <taxon>environmental samples</taxon>
    </lineage>
</organism>
<dbReference type="InterPro" id="IPR045520">
    <property type="entry name" value="GPAT/DHAPAT_C"/>
</dbReference>
<accession>Q4PK32</accession>